<dbReference type="SUPFAM" id="SSF103473">
    <property type="entry name" value="MFS general substrate transporter"/>
    <property type="match status" value="1"/>
</dbReference>
<evidence type="ECO:0000256" key="3">
    <source>
        <dbReference type="ARBA" id="ARBA00022692"/>
    </source>
</evidence>
<dbReference type="InterPro" id="IPR036259">
    <property type="entry name" value="MFS_trans_sf"/>
</dbReference>
<dbReference type="STRING" id="282301.A0A267E6E2"/>
<dbReference type="Proteomes" id="UP000215902">
    <property type="component" value="Unassembled WGS sequence"/>
</dbReference>
<feature type="transmembrane region" description="Helical" evidence="7">
    <location>
        <begin position="124"/>
        <end position="144"/>
    </location>
</feature>
<comment type="subcellular location">
    <subcellularLocation>
        <location evidence="1">Membrane</location>
        <topology evidence="1">Multi-pass membrane protein</topology>
    </subcellularLocation>
</comment>
<dbReference type="AlphaFoldDB" id="A0A267E6E2"/>
<gene>
    <name evidence="9" type="ORF">BOX15_Mlig029535g7</name>
</gene>
<dbReference type="OrthoDB" id="4139357at2759"/>
<feature type="transmembrane region" description="Helical" evidence="7">
    <location>
        <begin position="185"/>
        <end position="202"/>
    </location>
</feature>
<dbReference type="InterPro" id="IPR020846">
    <property type="entry name" value="MFS_dom"/>
</dbReference>
<comment type="caution">
    <text evidence="9">The sequence shown here is derived from an EMBL/GenBank/DDBJ whole genome shotgun (WGS) entry which is preliminary data.</text>
</comment>
<proteinExistence type="predicted"/>
<dbReference type="GO" id="GO:0016020">
    <property type="term" value="C:membrane"/>
    <property type="evidence" value="ECO:0007669"/>
    <property type="project" value="UniProtKB-SubCell"/>
</dbReference>
<dbReference type="InterPro" id="IPR011701">
    <property type="entry name" value="MFS"/>
</dbReference>
<keyword evidence="4 7" id="KW-1133">Transmembrane helix</keyword>
<feature type="transmembrane region" description="Helical" evidence="7">
    <location>
        <begin position="214"/>
        <end position="235"/>
    </location>
</feature>
<organism evidence="9 10">
    <name type="scientific">Macrostomum lignano</name>
    <dbReference type="NCBI Taxonomy" id="282301"/>
    <lineage>
        <taxon>Eukaryota</taxon>
        <taxon>Metazoa</taxon>
        <taxon>Spiralia</taxon>
        <taxon>Lophotrochozoa</taxon>
        <taxon>Platyhelminthes</taxon>
        <taxon>Rhabditophora</taxon>
        <taxon>Macrostomorpha</taxon>
        <taxon>Macrostomida</taxon>
        <taxon>Macrostomidae</taxon>
        <taxon>Macrostomum</taxon>
    </lineage>
</organism>
<dbReference type="Pfam" id="PF07690">
    <property type="entry name" value="MFS_1"/>
    <property type="match status" value="2"/>
</dbReference>
<reference evidence="9 10" key="1">
    <citation type="submission" date="2017-06" db="EMBL/GenBank/DDBJ databases">
        <title>A platform for efficient transgenesis in Macrostomum lignano, a flatworm model organism for stem cell research.</title>
        <authorList>
            <person name="Berezikov E."/>
        </authorList>
    </citation>
    <scope>NUCLEOTIDE SEQUENCE [LARGE SCALE GENOMIC DNA]</scope>
    <source>
        <strain evidence="9">DV1</strain>
        <tissue evidence="9">Whole organism</tissue>
    </source>
</reference>
<keyword evidence="3 7" id="KW-0812">Transmembrane</keyword>
<dbReference type="Gene3D" id="1.20.1250.20">
    <property type="entry name" value="MFS general substrate transporter like domains"/>
    <property type="match status" value="1"/>
</dbReference>
<dbReference type="PROSITE" id="PS50850">
    <property type="entry name" value="MFS"/>
    <property type="match status" value="1"/>
</dbReference>
<name>A0A267E6E2_9PLAT</name>
<evidence type="ECO:0000256" key="2">
    <source>
        <dbReference type="ARBA" id="ARBA00022448"/>
    </source>
</evidence>
<evidence type="ECO:0000259" key="8">
    <source>
        <dbReference type="PROSITE" id="PS50850"/>
    </source>
</evidence>
<evidence type="ECO:0000256" key="6">
    <source>
        <dbReference type="SAM" id="MobiDB-lite"/>
    </source>
</evidence>
<dbReference type="EMBL" id="NIVC01002524">
    <property type="protein sequence ID" value="PAA57140.1"/>
    <property type="molecule type" value="Genomic_DNA"/>
</dbReference>
<feature type="transmembrane region" description="Helical" evidence="7">
    <location>
        <begin position="499"/>
        <end position="520"/>
    </location>
</feature>
<feature type="domain" description="Major facilitator superfamily (MFS) profile" evidence="8">
    <location>
        <begin position="90"/>
        <end position="525"/>
    </location>
</feature>
<evidence type="ECO:0000313" key="9">
    <source>
        <dbReference type="EMBL" id="PAA57140.1"/>
    </source>
</evidence>
<keyword evidence="5 7" id="KW-0472">Membrane</keyword>
<accession>A0A267E6E2</accession>
<feature type="transmembrane region" description="Helical" evidence="7">
    <location>
        <begin position="387"/>
        <end position="408"/>
    </location>
</feature>
<dbReference type="GO" id="GO:0022857">
    <property type="term" value="F:transmembrane transporter activity"/>
    <property type="evidence" value="ECO:0007669"/>
    <property type="project" value="InterPro"/>
</dbReference>
<evidence type="ECO:0000256" key="7">
    <source>
        <dbReference type="SAM" id="Phobius"/>
    </source>
</evidence>
<keyword evidence="10" id="KW-1185">Reference proteome</keyword>
<evidence type="ECO:0000313" key="10">
    <source>
        <dbReference type="Proteomes" id="UP000215902"/>
    </source>
</evidence>
<feature type="transmembrane region" description="Helical" evidence="7">
    <location>
        <begin position="241"/>
        <end position="262"/>
    </location>
</feature>
<keyword evidence="2" id="KW-0813">Transport</keyword>
<feature type="region of interest" description="Disordered" evidence="6">
    <location>
        <begin position="1"/>
        <end position="20"/>
    </location>
</feature>
<feature type="transmembrane region" description="Helical" evidence="7">
    <location>
        <begin position="324"/>
        <end position="343"/>
    </location>
</feature>
<feature type="transmembrane region" description="Helical" evidence="7">
    <location>
        <begin position="156"/>
        <end position="179"/>
    </location>
</feature>
<evidence type="ECO:0000256" key="5">
    <source>
        <dbReference type="ARBA" id="ARBA00023136"/>
    </source>
</evidence>
<dbReference type="PANTHER" id="PTHR23511:SF45">
    <property type="entry name" value="SVOP LIKE"/>
    <property type="match status" value="1"/>
</dbReference>
<feature type="compositionally biased region" description="Low complexity" evidence="6">
    <location>
        <begin position="8"/>
        <end position="19"/>
    </location>
</feature>
<sequence length="567" mass="61328">MTDSGAGSFFSSVPQSSSSAARYGFDDILTEDDARGLLSDAADRDIGSGADSKATASASSDFDGIGDGEETYTVEHAVEKLGFGRFQLRILFICGIMTAADAMEMLLLSVLGPALRCDWQLSSAQVAIITTVVFAGMFGGAPAWGAVSDKHGRRGVFGLSLSLIAYFGLLCSFSPSFFWLVSLRGMVGFCISGATSSFTLLSEYLPQTYRAKVLIAYNVFWGLGSSFEVLLAYMVLPNLGWRYLTAFSALPLFIFMLALGFLPESARYLLASGQPKKAAAVIDQIARDNRKPPMTGRPVAASVTEADRGTLLSLFHPNYRRTTLTLFFMWFGVAFLYYGIVLISTEIFHFHSDCYGSSEVTVGHNTTEIVTDESCCRSLQPDDYKAMLISSFGEFVIIPFNLITIDALGRRWTMAINYGLTSVFFGLTYICVPKAVTTAFLFMIRAHAAGIFNTIYIYTVEVYPTVVRSVGLGVCSSIARLGSMSTPFVAQVLMPDVSVLLAFCVYVTVAVACAVLALLLPIETRGRAMPQGLAEADPDIVAFRADSVDGEGRGATAEIRMQGRSEN</sequence>
<protein>
    <recommendedName>
        <fullName evidence="8">Major facilitator superfamily (MFS) profile domain-containing protein</fullName>
    </recommendedName>
</protein>
<feature type="transmembrane region" description="Helical" evidence="7">
    <location>
        <begin position="90"/>
        <end position="112"/>
    </location>
</feature>
<evidence type="ECO:0000256" key="1">
    <source>
        <dbReference type="ARBA" id="ARBA00004141"/>
    </source>
</evidence>
<evidence type="ECO:0000256" key="4">
    <source>
        <dbReference type="ARBA" id="ARBA00022989"/>
    </source>
</evidence>
<dbReference type="PANTHER" id="PTHR23511">
    <property type="entry name" value="SYNAPTIC VESICLE GLYCOPROTEIN 2"/>
    <property type="match status" value="1"/>
</dbReference>